<reference evidence="3 4" key="1">
    <citation type="journal article" date="2016" name="Int. J. Syst. Evol. Microbiol.">
        <title>Panacibacter ginsenosidivorans gen. nov., sp. nov., with ginsenoside converting activity isolated from soil of a ginseng field.</title>
        <authorList>
            <person name="Siddiqi M.Z."/>
            <person name="Muhammad Shafi S."/>
            <person name="Choi K.D."/>
            <person name="Im W.T."/>
        </authorList>
    </citation>
    <scope>NUCLEOTIDE SEQUENCE [LARGE SCALE GENOMIC DNA]</scope>
    <source>
        <strain evidence="3 4">Gsoil1550</strain>
    </source>
</reference>
<dbReference type="InterPro" id="IPR003961">
    <property type="entry name" value="FN3_dom"/>
</dbReference>
<dbReference type="InterPro" id="IPR036116">
    <property type="entry name" value="FN3_sf"/>
</dbReference>
<dbReference type="Proteomes" id="UP000321533">
    <property type="component" value="Chromosome"/>
</dbReference>
<dbReference type="Gene3D" id="2.60.40.10">
    <property type="entry name" value="Immunoglobulins"/>
    <property type="match status" value="1"/>
</dbReference>
<dbReference type="KEGG" id="pgin:FRZ67_05525"/>
<dbReference type="CDD" id="cd00063">
    <property type="entry name" value="FN3"/>
    <property type="match status" value="1"/>
</dbReference>
<dbReference type="SUPFAM" id="SSF101898">
    <property type="entry name" value="NHL repeat"/>
    <property type="match status" value="1"/>
</dbReference>
<proteinExistence type="predicted"/>
<evidence type="ECO:0000313" key="3">
    <source>
        <dbReference type="EMBL" id="QEC66787.1"/>
    </source>
</evidence>
<protein>
    <submittedName>
        <fullName evidence="3">T9SS type A sorting domain-containing protein</fullName>
    </submittedName>
</protein>
<organism evidence="3 4">
    <name type="scientific">Panacibacter ginsenosidivorans</name>
    <dbReference type="NCBI Taxonomy" id="1813871"/>
    <lineage>
        <taxon>Bacteria</taxon>
        <taxon>Pseudomonadati</taxon>
        <taxon>Bacteroidota</taxon>
        <taxon>Chitinophagia</taxon>
        <taxon>Chitinophagales</taxon>
        <taxon>Chitinophagaceae</taxon>
        <taxon>Panacibacter</taxon>
    </lineage>
</organism>
<name>A0A5B8V5P1_9BACT</name>
<dbReference type="InterPro" id="IPR013783">
    <property type="entry name" value="Ig-like_fold"/>
</dbReference>
<dbReference type="OrthoDB" id="885845at2"/>
<sequence>MKKLITYLLCSIALISNAQVATEWVNQPRGNAIATDAFNNVYSVDWEYNPGGDITLTKRNTAGNILWQVPYDNTDFTRHEVATWVETDNQNNILVTGTVRSGYSNPVNAASILMKYDPAGNLLWRKVYESSFDGSYTKKCIVDAANNIYVLGMGSGPRGYVTKVKKFAPDGSTLWTYYDSAGIGAPLNFKFTADNKIVIAGRGIIGSVNGYAKIDLDGNNIWNYAGVFSLYIGDAAGDIFGNTYVTHQDYSGTGRGVIKKLSPTGSVIWQTLYDMVGYRVEVGTDNLPVISGYPNAGSFGAAFMKFDSNGNVQWQNLDADGPSYSLLLHAQMKLDEANNAYLAAGTLFEMAVCKVYSNGASAWTHTAAGSYAYAIDIGNDNNVYVVGGNTAKFVQSDVCATPSGLNVSNISTNKARLNWSAAGGAFQYELWARPANTNRWKKIFVPAANNSFVARALTCGTTYEWKIRAICDSAGNNTSAFSATQNFTTAACAAVIAKTGSKIISENNAIIVYPNPVKAGGTIFIKNIQGNASFTLYTVAGRQVAKGSCTTGIIQLPENISAGIYIVEIDNRIITRQKIAVIK</sequence>
<keyword evidence="4" id="KW-1185">Reference proteome</keyword>
<gene>
    <name evidence="3" type="ORF">FRZ67_05525</name>
</gene>
<dbReference type="InterPro" id="IPR026444">
    <property type="entry name" value="Secre_tail"/>
</dbReference>
<dbReference type="SUPFAM" id="SSF49265">
    <property type="entry name" value="Fibronectin type III"/>
    <property type="match status" value="1"/>
</dbReference>
<dbReference type="NCBIfam" id="TIGR04183">
    <property type="entry name" value="Por_Secre_tail"/>
    <property type="match status" value="1"/>
</dbReference>
<feature type="signal peptide" evidence="1">
    <location>
        <begin position="1"/>
        <end position="18"/>
    </location>
</feature>
<accession>A0A5B8V5P1</accession>
<evidence type="ECO:0000313" key="4">
    <source>
        <dbReference type="Proteomes" id="UP000321533"/>
    </source>
</evidence>
<dbReference type="Pfam" id="PF00041">
    <property type="entry name" value="fn3"/>
    <property type="match status" value="1"/>
</dbReference>
<evidence type="ECO:0000256" key="1">
    <source>
        <dbReference type="SAM" id="SignalP"/>
    </source>
</evidence>
<dbReference type="PROSITE" id="PS50853">
    <property type="entry name" value="FN3"/>
    <property type="match status" value="1"/>
</dbReference>
<feature type="domain" description="Fibronectin type-III" evidence="2">
    <location>
        <begin position="401"/>
        <end position="492"/>
    </location>
</feature>
<keyword evidence="1" id="KW-0732">Signal</keyword>
<evidence type="ECO:0000259" key="2">
    <source>
        <dbReference type="PROSITE" id="PS50853"/>
    </source>
</evidence>
<feature type="chain" id="PRO_5022675654" evidence="1">
    <location>
        <begin position="19"/>
        <end position="583"/>
    </location>
</feature>
<dbReference type="RefSeq" id="WP_147188587.1">
    <property type="nucleotide sequence ID" value="NZ_CP042435.1"/>
</dbReference>
<dbReference type="EMBL" id="CP042435">
    <property type="protein sequence ID" value="QEC66787.1"/>
    <property type="molecule type" value="Genomic_DNA"/>
</dbReference>
<dbReference type="AlphaFoldDB" id="A0A5B8V5P1"/>